<feature type="domain" description="Flavodoxin-like" evidence="1">
    <location>
        <begin position="5"/>
        <end position="156"/>
    </location>
</feature>
<accession>A0A9D1K7Q1</accession>
<organism evidence="2 3">
    <name type="scientific">Candidatus Alectryocaccomicrobium excrementavium</name>
    <dbReference type="NCBI Taxonomy" id="2840668"/>
    <lineage>
        <taxon>Bacteria</taxon>
        <taxon>Bacillati</taxon>
        <taxon>Bacillota</taxon>
        <taxon>Clostridia</taxon>
        <taxon>Candidatus Alectryocaccomicrobium</taxon>
    </lineage>
</organism>
<protein>
    <recommendedName>
        <fullName evidence="1">Flavodoxin-like domain-containing protein</fullName>
    </recommendedName>
</protein>
<dbReference type="GO" id="GO:0010181">
    <property type="term" value="F:FMN binding"/>
    <property type="evidence" value="ECO:0007669"/>
    <property type="project" value="InterPro"/>
</dbReference>
<dbReference type="Pfam" id="PF12641">
    <property type="entry name" value="Flavodoxin_3"/>
    <property type="match status" value="1"/>
</dbReference>
<dbReference type="GO" id="GO:0009055">
    <property type="term" value="F:electron transfer activity"/>
    <property type="evidence" value="ECO:0007669"/>
    <property type="project" value="InterPro"/>
</dbReference>
<gene>
    <name evidence="2" type="ORF">IAA84_13230</name>
</gene>
<reference evidence="2" key="1">
    <citation type="submission" date="2020-10" db="EMBL/GenBank/DDBJ databases">
        <authorList>
            <person name="Gilroy R."/>
        </authorList>
    </citation>
    <scope>NUCLEOTIDE SEQUENCE</scope>
    <source>
        <strain evidence="2">13766</strain>
    </source>
</reference>
<dbReference type="PROSITE" id="PS00201">
    <property type="entry name" value="FLAVODOXIN"/>
    <property type="match status" value="1"/>
</dbReference>
<dbReference type="InterPro" id="IPR008254">
    <property type="entry name" value="Flavodoxin/NO_synth"/>
</dbReference>
<evidence type="ECO:0000259" key="1">
    <source>
        <dbReference type="Pfam" id="PF12641"/>
    </source>
</evidence>
<dbReference type="Proteomes" id="UP000824140">
    <property type="component" value="Unassembled WGS sequence"/>
</dbReference>
<comment type="caution">
    <text evidence="2">The sequence shown here is derived from an EMBL/GenBank/DDBJ whole genome shotgun (WGS) entry which is preliminary data.</text>
</comment>
<name>A0A9D1K7Q1_9FIRM</name>
<dbReference type="InterPro" id="IPR029039">
    <property type="entry name" value="Flavoprotein-like_sf"/>
</dbReference>
<reference evidence="2" key="2">
    <citation type="journal article" date="2021" name="PeerJ">
        <title>Extensive microbial diversity within the chicken gut microbiome revealed by metagenomics and culture.</title>
        <authorList>
            <person name="Gilroy R."/>
            <person name="Ravi A."/>
            <person name="Getino M."/>
            <person name="Pursley I."/>
            <person name="Horton D.L."/>
            <person name="Alikhan N.F."/>
            <person name="Baker D."/>
            <person name="Gharbi K."/>
            <person name="Hall N."/>
            <person name="Watson M."/>
            <person name="Adriaenssens E.M."/>
            <person name="Foster-Nyarko E."/>
            <person name="Jarju S."/>
            <person name="Secka A."/>
            <person name="Antonio M."/>
            <person name="Oren A."/>
            <person name="Chaudhuri R.R."/>
            <person name="La Ragione R."/>
            <person name="Hildebrand F."/>
            <person name="Pallen M.J."/>
        </authorList>
    </citation>
    <scope>NUCLEOTIDE SEQUENCE</scope>
    <source>
        <strain evidence="2">13766</strain>
    </source>
</reference>
<sequence length="184" mass="19638">MKVQIVYSSLSGCTRRLAEGIFDALTVDAKELYDLAAGTPELDGDAVLLGYWVDKGGPDAAMKAFMETIENKNVGVFCTLAYWADSAHAHNALAAGVALVKEKNRVLGGYVCNGAMSQAMIDRFRANGTSGPHSASPANEARWALMKNHPTAAEIALGAERFNERLGLLQALTAQGLEYPAIHI</sequence>
<evidence type="ECO:0000313" key="2">
    <source>
        <dbReference type="EMBL" id="HIS93972.1"/>
    </source>
</evidence>
<dbReference type="Gene3D" id="3.40.50.360">
    <property type="match status" value="1"/>
</dbReference>
<dbReference type="AlphaFoldDB" id="A0A9D1K7Q1"/>
<dbReference type="SUPFAM" id="SSF52218">
    <property type="entry name" value="Flavoproteins"/>
    <property type="match status" value="1"/>
</dbReference>
<dbReference type="InterPro" id="IPR001226">
    <property type="entry name" value="Flavodoxin_CS"/>
</dbReference>
<proteinExistence type="predicted"/>
<evidence type="ECO:0000313" key="3">
    <source>
        <dbReference type="Proteomes" id="UP000824140"/>
    </source>
</evidence>
<dbReference type="EMBL" id="DVJN01000252">
    <property type="protein sequence ID" value="HIS93972.1"/>
    <property type="molecule type" value="Genomic_DNA"/>
</dbReference>
<dbReference type="GO" id="GO:0016651">
    <property type="term" value="F:oxidoreductase activity, acting on NAD(P)H"/>
    <property type="evidence" value="ECO:0007669"/>
    <property type="project" value="UniProtKB-ARBA"/>
</dbReference>